<name>A0A0R3K3K3_CALMK</name>
<feature type="binding site" evidence="12">
    <location>
        <position position="119"/>
    </location>
    <ligand>
        <name>Fe cation</name>
        <dbReference type="ChEBI" id="CHEBI:24875"/>
        <label>2</label>
        <note>catalytic</note>
    </ligand>
</feature>
<evidence type="ECO:0000256" key="8">
    <source>
        <dbReference type="ARBA" id="ARBA00023004"/>
    </source>
</evidence>
<feature type="domain" description="Desulfoferrodoxin N-terminal" evidence="14">
    <location>
        <begin position="3"/>
        <end position="36"/>
    </location>
</feature>
<dbReference type="SUPFAM" id="SSF49367">
    <property type="entry name" value="Superoxide reductase-like"/>
    <property type="match status" value="1"/>
</dbReference>
<dbReference type="Gene3D" id="2.60.40.730">
    <property type="entry name" value="SOR catalytic domain"/>
    <property type="match status" value="1"/>
</dbReference>
<dbReference type="InterPro" id="IPR036073">
    <property type="entry name" value="Desulfoferrodoxin_Fe-bd_dom_sf"/>
</dbReference>
<dbReference type="NCBIfam" id="TIGR00320">
    <property type="entry name" value="dfx_rbo"/>
    <property type="match status" value="1"/>
</dbReference>
<evidence type="ECO:0000256" key="2">
    <source>
        <dbReference type="ARBA" id="ARBA00005941"/>
    </source>
</evidence>
<dbReference type="SUPFAM" id="SSF57802">
    <property type="entry name" value="Rubredoxin-like"/>
    <property type="match status" value="1"/>
</dbReference>
<evidence type="ECO:0000256" key="5">
    <source>
        <dbReference type="ARBA" id="ARBA00022448"/>
    </source>
</evidence>
<sequence>MAKVKEVYKCEICGNIVEVLHGSGGQLVCCGKPMNLVTENTVEASTEKHIPVIEKVDGGVLVKVGSIEHPMEEKHYIEWIELHVDDKIYRRYLNPGDKPEAFFPVQGENMYAREYCNLHGLWKSIMG</sequence>
<dbReference type="Pfam" id="PF01880">
    <property type="entry name" value="Desulfoferrodox"/>
    <property type="match status" value="1"/>
</dbReference>
<dbReference type="NCBIfam" id="TIGR00332">
    <property type="entry name" value="neela_ferrous"/>
    <property type="match status" value="1"/>
</dbReference>
<feature type="binding site" evidence="12">
    <location>
        <position position="49"/>
    </location>
    <ligand>
        <name>Fe cation</name>
        <dbReference type="ChEBI" id="CHEBI:24875"/>
        <label>2</label>
        <note>catalytic</note>
    </ligand>
</feature>
<evidence type="ECO:0000256" key="9">
    <source>
        <dbReference type="ARBA" id="ARBA00024690"/>
    </source>
</evidence>
<keyword evidence="5" id="KW-0813">Transport</keyword>
<proteinExistence type="inferred from homology"/>
<evidence type="ECO:0000256" key="10">
    <source>
        <dbReference type="ARBA" id="ARBA00031398"/>
    </source>
</evidence>
<evidence type="ECO:0000256" key="3">
    <source>
        <dbReference type="ARBA" id="ARBA00012679"/>
    </source>
</evidence>
<dbReference type="InterPro" id="IPR004793">
    <property type="entry name" value="Desulfoferrodoxin_rbo"/>
</dbReference>
<dbReference type="EMBL" id="LKHP01000001">
    <property type="protein sequence ID" value="KRQ87916.1"/>
    <property type="molecule type" value="Genomic_DNA"/>
</dbReference>
<evidence type="ECO:0000259" key="13">
    <source>
        <dbReference type="Pfam" id="PF01880"/>
    </source>
</evidence>
<dbReference type="PANTHER" id="PTHR36541:SF1">
    <property type="entry name" value="SUPEROXIDE REDUCTASE-RELATED"/>
    <property type="match status" value="1"/>
</dbReference>
<organism evidence="15 16">
    <name type="scientific">Caloramator mitchellensis</name>
    <dbReference type="NCBI Taxonomy" id="908809"/>
    <lineage>
        <taxon>Bacteria</taxon>
        <taxon>Bacillati</taxon>
        <taxon>Bacillota</taxon>
        <taxon>Clostridia</taxon>
        <taxon>Eubacteriales</taxon>
        <taxon>Clostridiaceae</taxon>
        <taxon>Caloramator</taxon>
    </lineage>
</organism>
<keyword evidence="6 12" id="KW-0479">Metal-binding</keyword>
<dbReference type="PANTHER" id="PTHR36541">
    <property type="entry name" value="SUPEROXIDE REDUCTASE-RELATED"/>
    <property type="match status" value="1"/>
</dbReference>
<dbReference type="EC" id="1.15.1.2" evidence="3"/>
<dbReference type="PATRIC" id="fig|908809.3.peg.82"/>
<evidence type="ECO:0000256" key="1">
    <source>
        <dbReference type="ARBA" id="ARBA00001973"/>
    </source>
</evidence>
<evidence type="ECO:0000313" key="15">
    <source>
        <dbReference type="EMBL" id="KRQ87916.1"/>
    </source>
</evidence>
<dbReference type="OrthoDB" id="9814936at2"/>
<evidence type="ECO:0000256" key="4">
    <source>
        <dbReference type="ARBA" id="ARBA00014839"/>
    </source>
</evidence>
<dbReference type="InterPro" id="IPR002742">
    <property type="entry name" value="Desulfoferrodoxin_Fe-bd_dom"/>
</dbReference>
<dbReference type="STRING" id="908809.ABG79_00081"/>
<evidence type="ECO:0000313" key="16">
    <source>
        <dbReference type="Proteomes" id="UP000052015"/>
    </source>
</evidence>
<feature type="binding site" evidence="12">
    <location>
        <position position="75"/>
    </location>
    <ligand>
        <name>Fe cation</name>
        <dbReference type="ChEBI" id="CHEBI:24875"/>
        <label>2</label>
        <note>catalytic</note>
    </ligand>
</feature>
<dbReference type="InterPro" id="IPR051233">
    <property type="entry name" value="Desulfoferrodoxin_SOR"/>
</dbReference>
<dbReference type="CDD" id="cd00974">
    <property type="entry name" value="DSRD"/>
    <property type="match status" value="1"/>
</dbReference>
<keyword evidence="7" id="KW-0249">Electron transport</keyword>
<dbReference type="GO" id="GO:0005506">
    <property type="term" value="F:iron ion binding"/>
    <property type="evidence" value="ECO:0007669"/>
    <property type="project" value="InterPro"/>
</dbReference>
<evidence type="ECO:0000256" key="12">
    <source>
        <dbReference type="PIRSR" id="PIRSR604793-1"/>
    </source>
</evidence>
<dbReference type="AlphaFoldDB" id="A0A0R3K3K3"/>
<dbReference type="Proteomes" id="UP000052015">
    <property type="component" value="Unassembled WGS sequence"/>
</dbReference>
<protein>
    <recommendedName>
        <fullName evidence="4">Desulfoferrodoxin</fullName>
        <ecNumber evidence="3">1.15.1.2</ecNumber>
    </recommendedName>
    <alternativeName>
        <fullName evidence="10">Superoxide reductase</fullName>
    </alternativeName>
</protein>
<evidence type="ECO:0000256" key="11">
    <source>
        <dbReference type="ARBA" id="ARBA00047448"/>
    </source>
</evidence>
<reference evidence="15 16" key="1">
    <citation type="submission" date="2015-09" db="EMBL/GenBank/DDBJ databases">
        <title>Draft genome sequence of a Caloramator mitchellensis, a moderate thermophile from the Great Artesian Basin of Australia.</title>
        <authorList>
            <person name="Patel B.K."/>
        </authorList>
    </citation>
    <scope>NUCLEOTIDE SEQUENCE [LARGE SCALE GENOMIC DNA]</scope>
    <source>
        <strain evidence="15 16">VF08</strain>
    </source>
</reference>
<evidence type="ECO:0000256" key="7">
    <source>
        <dbReference type="ARBA" id="ARBA00022982"/>
    </source>
</evidence>
<dbReference type="GO" id="GO:0050605">
    <property type="term" value="F:superoxide reductase activity"/>
    <property type="evidence" value="ECO:0007669"/>
    <property type="project" value="UniProtKB-EC"/>
</dbReference>
<dbReference type="InterPro" id="IPR038094">
    <property type="entry name" value="Desulfoferrodoxin_N_sf"/>
</dbReference>
<dbReference type="GO" id="GO:0019430">
    <property type="term" value="P:removal of superoxide radicals"/>
    <property type="evidence" value="ECO:0007669"/>
    <property type="project" value="InterPro"/>
</dbReference>
<feature type="binding site" evidence="12">
    <location>
        <position position="29"/>
    </location>
    <ligand>
        <name>Fe cation</name>
        <dbReference type="ChEBI" id="CHEBI:24875"/>
        <label>1</label>
    </ligand>
</feature>
<dbReference type="RefSeq" id="WP_057975961.1">
    <property type="nucleotide sequence ID" value="NZ_LKHP01000001.1"/>
</dbReference>
<evidence type="ECO:0000256" key="6">
    <source>
        <dbReference type="ARBA" id="ARBA00022723"/>
    </source>
</evidence>
<feature type="binding site" evidence="12">
    <location>
        <position position="10"/>
    </location>
    <ligand>
        <name>Fe cation</name>
        <dbReference type="ChEBI" id="CHEBI:24875"/>
        <label>1</label>
    </ligand>
</feature>
<dbReference type="NCBIfam" id="TIGR00319">
    <property type="entry name" value="desulf_FeS4"/>
    <property type="match status" value="1"/>
</dbReference>
<feature type="binding site" evidence="12">
    <location>
        <position position="13"/>
    </location>
    <ligand>
        <name>Fe cation</name>
        <dbReference type="ChEBI" id="CHEBI:24875"/>
        <label>1</label>
    </ligand>
</feature>
<feature type="binding site" evidence="12">
    <location>
        <position position="116"/>
    </location>
    <ligand>
        <name>Fe cation</name>
        <dbReference type="ChEBI" id="CHEBI:24875"/>
        <label>2</label>
        <note>catalytic</note>
    </ligand>
</feature>
<comment type="function">
    <text evidence="9">Catalyzes the one-electron reduction of superoxide anion radical to hydrogen peroxide at a nonheme ferrous iron center. Plays a fundamental role in case of oxidative stress via its superoxide detoxification activity.</text>
</comment>
<dbReference type="InterPro" id="IPR004462">
    <property type="entry name" value="Desulfoferrodoxin_N"/>
</dbReference>
<comment type="catalytic activity">
    <reaction evidence="11">
        <text>reduced [rubredoxin] + superoxide + 2 H(+) = oxidized [rubredoxin] + H2O2</text>
        <dbReference type="Rhea" id="RHEA:21324"/>
        <dbReference type="Rhea" id="RHEA-COMP:10302"/>
        <dbReference type="Rhea" id="RHEA-COMP:10303"/>
        <dbReference type="ChEBI" id="CHEBI:15378"/>
        <dbReference type="ChEBI" id="CHEBI:16240"/>
        <dbReference type="ChEBI" id="CHEBI:18421"/>
        <dbReference type="ChEBI" id="CHEBI:29033"/>
        <dbReference type="ChEBI" id="CHEBI:29034"/>
        <dbReference type="EC" id="1.15.1.2"/>
    </reaction>
</comment>
<dbReference type="Pfam" id="PF06397">
    <property type="entry name" value="Desulfoferrod_N"/>
    <property type="match status" value="1"/>
</dbReference>
<feature type="domain" description="Desulfoferrodoxin ferrous iron-binding" evidence="13">
    <location>
        <begin position="42"/>
        <end position="124"/>
    </location>
</feature>
<comment type="caution">
    <text evidence="15">The sequence shown here is derived from an EMBL/GenBank/DDBJ whole genome shotgun (WGS) entry which is preliminary data.</text>
</comment>
<comment type="cofactor">
    <cofactor evidence="12">
        <name>Fe(3+)</name>
        <dbReference type="ChEBI" id="CHEBI:29034"/>
    </cofactor>
    <text evidence="12">Binds 1 Fe(3+) ion per subunit. The iron ion 1 is coordinated via 4 cysteine residues.</text>
</comment>
<feature type="binding site" evidence="12">
    <location>
        <position position="69"/>
    </location>
    <ligand>
        <name>Fe cation</name>
        <dbReference type="ChEBI" id="CHEBI:24875"/>
        <label>2</label>
        <note>catalytic</note>
    </ligand>
</feature>
<dbReference type="Gene3D" id="2.20.28.100">
    <property type="entry name" value="Desulphoferrodoxin, N-terminal domain"/>
    <property type="match status" value="1"/>
</dbReference>
<keyword evidence="16" id="KW-1185">Reference proteome</keyword>
<keyword evidence="15" id="KW-0560">Oxidoreductase</keyword>
<accession>A0A0R3K3K3</accession>
<feature type="binding site" evidence="12">
    <location>
        <position position="30"/>
    </location>
    <ligand>
        <name>Fe cation</name>
        <dbReference type="ChEBI" id="CHEBI:24875"/>
        <label>1</label>
    </ligand>
</feature>
<keyword evidence="8 12" id="KW-0408">Iron</keyword>
<comment type="cofactor">
    <cofactor evidence="1">
        <name>Cu(2+)</name>
        <dbReference type="ChEBI" id="CHEBI:29036"/>
    </cofactor>
</comment>
<dbReference type="CDD" id="cd03171">
    <property type="entry name" value="SORL_Dfx_classI"/>
    <property type="match status" value="1"/>
</dbReference>
<evidence type="ECO:0000259" key="14">
    <source>
        <dbReference type="Pfam" id="PF06397"/>
    </source>
</evidence>
<gene>
    <name evidence="15" type="primary">dfx</name>
    <name evidence="15" type="ORF">ABG79_00081</name>
</gene>
<comment type="cofactor">
    <cofactor evidence="12">
        <name>Fe(2+)</name>
        <dbReference type="ChEBI" id="CHEBI:29033"/>
    </cofactor>
    <text evidence="12">Binds 1 Fe(2+) ion per subunit. The iron ion 2 is coordinated via four histidines and one cysteine residue.</text>
</comment>
<comment type="similarity">
    <text evidence="2">Belongs to the desulfoferrodoxin family.</text>
</comment>